<sequence length="126" mass="14356">MSILGMTMVNLKAGKFFRVQERKDEKVANFAYISVSSTKTLRVEAFLAYISVSSTKTLRVEAFLAYISVSSTKTLRVEAFWSNILLVFNHEDSMTDLREDTVFQDVPAFGCYMVYNPINAHQYTSL</sequence>
<dbReference type="EMBL" id="BPLR01010933">
    <property type="protein sequence ID" value="GIY43116.1"/>
    <property type="molecule type" value="Genomic_DNA"/>
</dbReference>
<gene>
    <name evidence="1" type="ORF">CEXT_152731</name>
</gene>
<evidence type="ECO:0000313" key="1">
    <source>
        <dbReference type="EMBL" id="GIY43116.1"/>
    </source>
</evidence>
<evidence type="ECO:0000313" key="2">
    <source>
        <dbReference type="Proteomes" id="UP001054945"/>
    </source>
</evidence>
<dbReference type="AlphaFoldDB" id="A0AAV4TCC4"/>
<accession>A0AAV4TCC4</accession>
<name>A0AAV4TCC4_CAEEX</name>
<reference evidence="1 2" key="1">
    <citation type="submission" date="2021-06" db="EMBL/GenBank/DDBJ databases">
        <title>Caerostris extrusa draft genome.</title>
        <authorList>
            <person name="Kono N."/>
            <person name="Arakawa K."/>
        </authorList>
    </citation>
    <scope>NUCLEOTIDE SEQUENCE [LARGE SCALE GENOMIC DNA]</scope>
</reference>
<organism evidence="1 2">
    <name type="scientific">Caerostris extrusa</name>
    <name type="common">Bark spider</name>
    <name type="synonym">Caerostris bankana</name>
    <dbReference type="NCBI Taxonomy" id="172846"/>
    <lineage>
        <taxon>Eukaryota</taxon>
        <taxon>Metazoa</taxon>
        <taxon>Ecdysozoa</taxon>
        <taxon>Arthropoda</taxon>
        <taxon>Chelicerata</taxon>
        <taxon>Arachnida</taxon>
        <taxon>Araneae</taxon>
        <taxon>Araneomorphae</taxon>
        <taxon>Entelegynae</taxon>
        <taxon>Araneoidea</taxon>
        <taxon>Araneidae</taxon>
        <taxon>Caerostris</taxon>
    </lineage>
</organism>
<dbReference type="Proteomes" id="UP001054945">
    <property type="component" value="Unassembled WGS sequence"/>
</dbReference>
<comment type="caution">
    <text evidence="1">The sequence shown here is derived from an EMBL/GenBank/DDBJ whole genome shotgun (WGS) entry which is preliminary data.</text>
</comment>
<protein>
    <submittedName>
        <fullName evidence="1">Uncharacterized protein</fullName>
    </submittedName>
</protein>
<proteinExistence type="predicted"/>
<keyword evidence="2" id="KW-1185">Reference proteome</keyword>